<dbReference type="Proteomes" id="UP000595197">
    <property type="component" value="Chromosome"/>
</dbReference>
<evidence type="ECO:0000259" key="2">
    <source>
        <dbReference type="Pfam" id="PF09557"/>
    </source>
</evidence>
<reference evidence="3" key="1">
    <citation type="submission" date="2021-02" db="EMBL/GenBank/DDBJ databases">
        <title>Skermanella TT6 skin isolate.</title>
        <authorList>
            <person name="Lee K."/>
            <person name="Ganzorig M."/>
        </authorList>
    </citation>
    <scope>NUCLEOTIDE SEQUENCE</scope>
    <source>
        <strain evidence="3">TT6</strain>
    </source>
</reference>
<evidence type="ECO:0000313" key="3">
    <source>
        <dbReference type="EMBL" id="QQP88287.1"/>
    </source>
</evidence>
<dbReference type="PANTHER" id="PTHR38463">
    <property type="entry name" value="STRESS RESPONSE PROTEIN YSNF"/>
    <property type="match status" value="1"/>
</dbReference>
<dbReference type="EMBL" id="CP067420">
    <property type="protein sequence ID" value="QQP88287.1"/>
    <property type="molecule type" value="Genomic_DNA"/>
</dbReference>
<evidence type="ECO:0000313" key="4">
    <source>
        <dbReference type="Proteomes" id="UP000595197"/>
    </source>
</evidence>
<dbReference type="Pfam" id="PF09557">
    <property type="entry name" value="DUF2382"/>
    <property type="match status" value="1"/>
</dbReference>
<name>A0ABX7B1T4_9PROT</name>
<dbReference type="InterPro" id="IPR052967">
    <property type="entry name" value="Stress_Response_Assoc"/>
</dbReference>
<dbReference type="InterPro" id="IPR019060">
    <property type="entry name" value="DUF2382"/>
</dbReference>
<keyword evidence="4" id="KW-1185">Reference proteome</keyword>
<accession>A0ABX7B1T4</accession>
<organism evidence="3 4">
    <name type="scientific">Skermanella cutis</name>
    <dbReference type="NCBI Taxonomy" id="2775420"/>
    <lineage>
        <taxon>Bacteria</taxon>
        <taxon>Pseudomonadati</taxon>
        <taxon>Pseudomonadota</taxon>
        <taxon>Alphaproteobacteria</taxon>
        <taxon>Rhodospirillales</taxon>
        <taxon>Azospirillaceae</taxon>
        <taxon>Skermanella</taxon>
    </lineage>
</organism>
<dbReference type="PANTHER" id="PTHR38463:SF1">
    <property type="entry name" value="STRESS RESPONSE PROTEIN YSNF"/>
    <property type="match status" value="1"/>
</dbReference>
<protein>
    <submittedName>
        <fullName evidence="3">DUF2382 domain-containing protein</fullName>
    </submittedName>
</protein>
<gene>
    <name evidence="3" type="ORF">IGS68_19860</name>
</gene>
<proteinExistence type="predicted"/>
<sequence>MSDRPDDQTRPQTIPVVEEELRVGTREVETGRVRVRTVTREHEQAIDQALASVDVDVERIAIDREIHETPEVYDDGETLVIPVVEERLVVEKRLFLREEIHIRRRRTESRHQENITLRSQDVIVERETADGDPAGSSIAEGNAKQ</sequence>
<dbReference type="RefSeq" id="WP_201072939.1">
    <property type="nucleotide sequence ID" value="NZ_CP067420.1"/>
</dbReference>
<feature type="domain" description="DUF2382" evidence="2">
    <location>
        <begin position="14"/>
        <end position="122"/>
    </location>
</feature>
<evidence type="ECO:0000256" key="1">
    <source>
        <dbReference type="SAM" id="MobiDB-lite"/>
    </source>
</evidence>
<feature type="region of interest" description="Disordered" evidence="1">
    <location>
        <begin position="125"/>
        <end position="145"/>
    </location>
</feature>